<keyword evidence="5 8" id="KW-0812">Transmembrane</keyword>
<feature type="transmembrane region" description="Helical" evidence="8">
    <location>
        <begin position="268"/>
        <end position="288"/>
    </location>
</feature>
<evidence type="ECO:0000256" key="6">
    <source>
        <dbReference type="ARBA" id="ARBA00022989"/>
    </source>
</evidence>
<dbReference type="InterPro" id="IPR038731">
    <property type="entry name" value="RgtA/B/C-like"/>
</dbReference>
<evidence type="ECO:0000256" key="3">
    <source>
        <dbReference type="ARBA" id="ARBA00022676"/>
    </source>
</evidence>
<feature type="transmembrane region" description="Helical" evidence="8">
    <location>
        <begin position="300"/>
        <end position="316"/>
    </location>
</feature>
<comment type="subcellular location">
    <subcellularLocation>
        <location evidence="1">Cell membrane</location>
        <topology evidence="1">Multi-pass membrane protein</topology>
    </subcellularLocation>
</comment>
<dbReference type="Proteomes" id="UP000034682">
    <property type="component" value="Unassembled WGS sequence"/>
</dbReference>
<protein>
    <recommendedName>
        <fullName evidence="9">Glycosyltransferase RgtA/B/C/D-like domain-containing protein</fullName>
    </recommendedName>
</protein>
<accession>A0A0G1VD40</accession>
<comment type="caution">
    <text evidence="10">The sequence shown here is derived from an EMBL/GenBank/DDBJ whole genome shotgun (WGS) entry which is preliminary data.</text>
</comment>
<dbReference type="EMBL" id="LCOK01000034">
    <property type="protein sequence ID" value="KKU76058.1"/>
    <property type="molecule type" value="Genomic_DNA"/>
</dbReference>
<dbReference type="Pfam" id="PF13231">
    <property type="entry name" value="PMT_2"/>
    <property type="match status" value="1"/>
</dbReference>
<gene>
    <name evidence="10" type="ORF">UY02_C0034G0014</name>
</gene>
<dbReference type="GO" id="GO:0009103">
    <property type="term" value="P:lipopolysaccharide biosynthetic process"/>
    <property type="evidence" value="ECO:0007669"/>
    <property type="project" value="UniProtKB-ARBA"/>
</dbReference>
<dbReference type="AlphaFoldDB" id="A0A0G1VD40"/>
<feature type="transmembrane region" description="Helical" evidence="8">
    <location>
        <begin position="172"/>
        <end position="202"/>
    </location>
</feature>
<keyword evidence="4" id="KW-0808">Transferase</keyword>
<feature type="domain" description="Glycosyltransferase RgtA/B/C/D-like" evidence="9">
    <location>
        <begin position="86"/>
        <end position="221"/>
    </location>
</feature>
<evidence type="ECO:0000256" key="8">
    <source>
        <dbReference type="SAM" id="Phobius"/>
    </source>
</evidence>
<evidence type="ECO:0000256" key="2">
    <source>
        <dbReference type="ARBA" id="ARBA00022475"/>
    </source>
</evidence>
<keyword evidence="2" id="KW-1003">Cell membrane</keyword>
<proteinExistence type="predicted"/>
<reference evidence="10 11" key="1">
    <citation type="journal article" date="2015" name="Nature">
        <title>rRNA introns, odd ribosomes, and small enigmatic genomes across a large radiation of phyla.</title>
        <authorList>
            <person name="Brown C.T."/>
            <person name="Hug L.A."/>
            <person name="Thomas B.C."/>
            <person name="Sharon I."/>
            <person name="Castelle C.J."/>
            <person name="Singh A."/>
            <person name="Wilkins M.J."/>
            <person name="Williams K.H."/>
            <person name="Banfield J.F."/>
        </authorList>
    </citation>
    <scope>NUCLEOTIDE SEQUENCE [LARGE SCALE GENOMIC DNA]</scope>
</reference>
<dbReference type="PANTHER" id="PTHR33908:SF11">
    <property type="entry name" value="MEMBRANE PROTEIN"/>
    <property type="match status" value="1"/>
</dbReference>
<keyword evidence="7 8" id="KW-0472">Membrane</keyword>
<evidence type="ECO:0000256" key="5">
    <source>
        <dbReference type="ARBA" id="ARBA00022692"/>
    </source>
</evidence>
<dbReference type="GO" id="GO:0016763">
    <property type="term" value="F:pentosyltransferase activity"/>
    <property type="evidence" value="ECO:0007669"/>
    <property type="project" value="TreeGrafter"/>
</dbReference>
<feature type="transmembrane region" description="Helical" evidence="8">
    <location>
        <begin position="12"/>
        <end position="33"/>
    </location>
</feature>
<dbReference type="InterPro" id="IPR050297">
    <property type="entry name" value="LipidA_mod_glycosyltrf_83"/>
</dbReference>
<evidence type="ECO:0000256" key="1">
    <source>
        <dbReference type="ARBA" id="ARBA00004651"/>
    </source>
</evidence>
<feature type="transmembrane region" description="Helical" evidence="8">
    <location>
        <begin position="73"/>
        <end position="95"/>
    </location>
</feature>
<dbReference type="PANTHER" id="PTHR33908">
    <property type="entry name" value="MANNOSYLTRANSFERASE YKCB-RELATED"/>
    <property type="match status" value="1"/>
</dbReference>
<keyword evidence="3" id="KW-0328">Glycosyltransferase</keyword>
<dbReference type="GO" id="GO:0005886">
    <property type="term" value="C:plasma membrane"/>
    <property type="evidence" value="ECO:0007669"/>
    <property type="project" value="UniProtKB-SubCell"/>
</dbReference>
<feature type="transmembrane region" description="Helical" evidence="8">
    <location>
        <begin position="102"/>
        <end position="121"/>
    </location>
</feature>
<evidence type="ECO:0000313" key="10">
    <source>
        <dbReference type="EMBL" id="KKU76058.1"/>
    </source>
</evidence>
<feature type="transmembrane region" description="Helical" evidence="8">
    <location>
        <begin position="214"/>
        <end position="232"/>
    </location>
</feature>
<name>A0A0G1VD40_9BACT</name>
<feature type="transmembrane region" description="Helical" evidence="8">
    <location>
        <begin position="353"/>
        <end position="370"/>
    </location>
</feature>
<evidence type="ECO:0000313" key="11">
    <source>
        <dbReference type="Proteomes" id="UP000034682"/>
    </source>
</evidence>
<evidence type="ECO:0000256" key="7">
    <source>
        <dbReference type="ARBA" id="ARBA00023136"/>
    </source>
</evidence>
<keyword evidence="6 8" id="KW-1133">Transmembrane helix</keyword>
<evidence type="ECO:0000259" key="9">
    <source>
        <dbReference type="Pfam" id="PF13231"/>
    </source>
</evidence>
<organism evidence="10 11">
    <name type="scientific">Candidatus Giovannonibacteria bacterium GW2011_GWB1_47_6b</name>
    <dbReference type="NCBI Taxonomy" id="1618655"/>
    <lineage>
        <taxon>Bacteria</taxon>
        <taxon>Candidatus Giovannoniibacteriota</taxon>
    </lineage>
</organism>
<sequence>MVDFSLKNKYIFGFICVVLIAATLSFYSPLGYFTATPKFWRDEAIPFEIARTFLELGKLDVVVAPNTVDGRPYLTHATGFPLTIPLAGFMGIFGVGVVQARIFMVIWIFATLATLFFVLRDFFGKEAAFWGTLLVSTFGPFYANGRTTTGEIPGLLFLLWGLWFLYRREKYAISGVFFALAAVTKPSVFLLIFPAVAIEFLVSERARELAPRALRFWLGTLPVIFLWIWIILPGPFSPESWRAMIDLYRHPFNEPSLISRFPGLVLELTSHTTVLYVAALFIFLILAFRIGAFGGKSSRWALFLFLYSLMSIIYFLRSPGWLRYLLISEILILSSLYPALLHFVKKASWAPPIIIILLSVLHLSNFFLFSDIQSGTGSIDTAEFINNEFLDPNPNATIGVIHMPTVAPLLPPDRKYQIATIGGREVYGKNPLFLELEKLPAYIIGFEDEGREVLEKFYKPYTKAPNGYIIYKKQ</sequence>
<evidence type="ECO:0000256" key="4">
    <source>
        <dbReference type="ARBA" id="ARBA00022679"/>
    </source>
</evidence>